<keyword evidence="1" id="KW-1133">Transmembrane helix</keyword>
<evidence type="ECO:0000313" key="3">
    <source>
        <dbReference type="Proteomes" id="UP000465035"/>
    </source>
</evidence>
<accession>A0A6P1E685</accession>
<evidence type="ECO:0000313" key="2">
    <source>
        <dbReference type="EMBL" id="QHB50741.1"/>
    </source>
</evidence>
<dbReference type="PANTHER" id="PTHR34989">
    <property type="entry name" value="PROTEIN HDED"/>
    <property type="match status" value="1"/>
</dbReference>
<dbReference type="EMBL" id="CP047121">
    <property type="protein sequence ID" value="QHB50741.1"/>
    <property type="molecule type" value="Genomic_DNA"/>
</dbReference>
<feature type="transmembrane region" description="Helical" evidence="1">
    <location>
        <begin position="12"/>
        <end position="28"/>
    </location>
</feature>
<organism evidence="2 3">
    <name type="scientific">Lentilactobacillus hilgardii</name>
    <name type="common">Lactobacillus hilgardii</name>
    <dbReference type="NCBI Taxonomy" id="1588"/>
    <lineage>
        <taxon>Bacteria</taxon>
        <taxon>Bacillati</taxon>
        <taxon>Bacillota</taxon>
        <taxon>Bacilli</taxon>
        <taxon>Lactobacillales</taxon>
        <taxon>Lactobacillaceae</taxon>
        <taxon>Lentilactobacillus</taxon>
    </lineage>
</organism>
<dbReference type="Pfam" id="PF03729">
    <property type="entry name" value="DUF308"/>
    <property type="match status" value="3"/>
</dbReference>
<feature type="transmembrane region" description="Helical" evidence="1">
    <location>
        <begin position="70"/>
        <end position="87"/>
    </location>
</feature>
<reference evidence="2 3" key="1">
    <citation type="submission" date="2019-12" db="EMBL/GenBank/DDBJ databases">
        <title>Lactobacillus hilgardii FLUB.</title>
        <authorList>
            <person name="Gustaw K."/>
        </authorList>
    </citation>
    <scope>NUCLEOTIDE SEQUENCE [LARGE SCALE GENOMIC DNA]</scope>
    <source>
        <strain evidence="2 3">FLUB</strain>
    </source>
</reference>
<dbReference type="AlphaFoldDB" id="A0A6P1E685"/>
<dbReference type="Proteomes" id="UP000465035">
    <property type="component" value="Chromosome"/>
</dbReference>
<keyword evidence="1" id="KW-0472">Membrane</keyword>
<gene>
    <name evidence="2" type="ORF">GQR93_00180</name>
</gene>
<protein>
    <recommendedName>
        <fullName evidence="4">Acid-resistance membrane protein</fullName>
    </recommendedName>
</protein>
<feature type="transmembrane region" description="Helical" evidence="1">
    <location>
        <begin position="152"/>
        <end position="172"/>
    </location>
</feature>
<sequence>MYQFISQIRKYIWLESIVYIIFGLFFLFEPEATINVFIAVLSSFFALFGIINLISWFVQRHKGDELDYSLPVGIFQLILAILILIFAKPILAALPLVIGIVLILVGLIQVIDAIGHREFVNVSPLPFIMYGLVLIVLGSVLVFHPFGTVLFVLQLFGAMLVVTAIVEVVGAWKWRA</sequence>
<dbReference type="InterPro" id="IPR005325">
    <property type="entry name" value="DUF308_memb"/>
</dbReference>
<evidence type="ECO:0000256" key="1">
    <source>
        <dbReference type="SAM" id="Phobius"/>
    </source>
</evidence>
<dbReference type="InterPro" id="IPR052712">
    <property type="entry name" value="Acid_resist_chaperone_HdeD"/>
</dbReference>
<feature type="transmembrane region" description="Helical" evidence="1">
    <location>
        <begin position="93"/>
        <end position="115"/>
    </location>
</feature>
<keyword evidence="1" id="KW-0812">Transmembrane</keyword>
<proteinExistence type="predicted"/>
<dbReference type="RefSeq" id="WP_003551056.1">
    <property type="nucleotide sequence ID" value="NZ_CABKOL010000106.1"/>
</dbReference>
<name>A0A6P1E685_LENHI</name>
<evidence type="ECO:0008006" key="4">
    <source>
        <dbReference type="Google" id="ProtNLM"/>
    </source>
</evidence>
<feature type="transmembrane region" description="Helical" evidence="1">
    <location>
        <begin position="127"/>
        <end position="146"/>
    </location>
</feature>
<dbReference type="GO" id="GO:0005886">
    <property type="term" value="C:plasma membrane"/>
    <property type="evidence" value="ECO:0007669"/>
    <property type="project" value="TreeGrafter"/>
</dbReference>
<feature type="transmembrane region" description="Helical" evidence="1">
    <location>
        <begin position="34"/>
        <end position="58"/>
    </location>
</feature>
<dbReference type="GeneID" id="69056766"/>
<dbReference type="PANTHER" id="PTHR34989:SF1">
    <property type="entry name" value="PROTEIN HDED"/>
    <property type="match status" value="1"/>
</dbReference>